<gene>
    <name evidence="1" type="ORF">DYB31_016630</name>
</gene>
<comment type="caution">
    <text evidence="1">The sequence shown here is derived from an EMBL/GenBank/DDBJ whole genome shotgun (WGS) entry which is preliminary data.</text>
</comment>
<dbReference type="VEuPathDB" id="FungiDB:H257_06918"/>
<accession>A0A397EQ10</accession>
<protein>
    <submittedName>
        <fullName evidence="1">Uncharacterized protein</fullName>
    </submittedName>
</protein>
<organism evidence="1 2">
    <name type="scientific">Aphanomyces astaci</name>
    <name type="common">Crayfish plague agent</name>
    <dbReference type="NCBI Taxonomy" id="112090"/>
    <lineage>
        <taxon>Eukaryota</taxon>
        <taxon>Sar</taxon>
        <taxon>Stramenopiles</taxon>
        <taxon>Oomycota</taxon>
        <taxon>Saprolegniomycetes</taxon>
        <taxon>Saprolegniales</taxon>
        <taxon>Verrucalvaceae</taxon>
        <taxon>Aphanomyces</taxon>
    </lineage>
</organism>
<proteinExistence type="predicted"/>
<sequence>MEGDMNPTVLAAMKAQKEWAKAVAFNQEGKVIAATAKPLDGEIAYVSASTVEGGEEHNSSSSADDVVL</sequence>
<dbReference type="Proteomes" id="UP000266196">
    <property type="component" value="Unassembled WGS sequence"/>
</dbReference>
<dbReference type="EMBL" id="QUTE01017754">
    <property type="protein sequence ID" value="RHY91825.1"/>
    <property type="molecule type" value="Genomic_DNA"/>
</dbReference>
<dbReference type="AlphaFoldDB" id="A0A397EQ10"/>
<name>A0A397EQ10_APHAT</name>
<evidence type="ECO:0000313" key="1">
    <source>
        <dbReference type="EMBL" id="RHY91825.1"/>
    </source>
</evidence>
<evidence type="ECO:0000313" key="2">
    <source>
        <dbReference type="Proteomes" id="UP000266196"/>
    </source>
</evidence>
<reference evidence="1 2" key="1">
    <citation type="submission" date="2018-08" db="EMBL/GenBank/DDBJ databases">
        <title>Aphanomyces genome sequencing and annotation.</title>
        <authorList>
            <person name="Minardi D."/>
            <person name="Oidtmann B."/>
            <person name="Van Der Giezen M."/>
            <person name="Studholme D.J."/>
        </authorList>
    </citation>
    <scope>NUCLEOTIDE SEQUENCE [LARGE SCALE GENOMIC DNA]</scope>
    <source>
        <strain evidence="1 2">197901</strain>
    </source>
</reference>